<dbReference type="SMART" id="SM00962">
    <property type="entry name" value="SRP54"/>
    <property type="match status" value="1"/>
</dbReference>
<keyword evidence="7 10" id="KW-0675">Receptor</keyword>
<keyword evidence="3 10" id="KW-0547">Nucleotide-binding</keyword>
<dbReference type="GO" id="GO:0005047">
    <property type="term" value="F:signal recognition particle binding"/>
    <property type="evidence" value="ECO:0007669"/>
    <property type="project" value="TreeGrafter"/>
</dbReference>
<dbReference type="PhylomeDB" id="A7ICC8"/>
<keyword evidence="4 10" id="KW-0378">Hydrolase</keyword>
<dbReference type="Pfam" id="PF00448">
    <property type="entry name" value="SRP54"/>
    <property type="match status" value="1"/>
</dbReference>
<dbReference type="EC" id="3.6.5.4" evidence="10"/>
<dbReference type="GO" id="GO:0005886">
    <property type="term" value="C:plasma membrane"/>
    <property type="evidence" value="ECO:0007669"/>
    <property type="project" value="UniProtKB-SubCell"/>
</dbReference>
<dbReference type="STRING" id="78245.Xaut_0413"/>
<dbReference type="eggNOG" id="COG0552">
    <property type="taxonomic scope" value="Bacteria"/>
</dbReference>
<feature type="compositionally biased region" description="Basic and acidic residues" evidence="11">
    <location>
        <begin position="26"/>
        <end position="39"/>
    </location>
</feature>
<dbReference type="FunFam" id="3.40.50.300:FF:000053">
    <property type="entry name" value="Signal recognition particle receptor FtsY"/>
    <property type="match status" value="1"/>
</dbReference>
<dbReference type="PANTHER" id="PTHR43134">
    <property type="entry name" value="SIGNAL RECOGNITION PARTICLE RECEPTOR SUBUNIT ALPHA"/>
    <property type="match status" value="1"/>
</dbReference>
<dbReference type="CDD" id="cd17874">
    <property type="entry name" value="FtsY"/>
    <property type="match status" value="1"/>
</dbReference>
<comment type="similarity">
    <text evidence="10">Belongs to the GTP-binding SRP family. FtsY subfamily.</text>
</comment>
<dbReference type="KEGG" id="xau:Xaut_0413"/>
<evidence type="ECO:0000256" key="4">
    <source>
        <dbReference type="ARBA" id="ARBA00022801"/>
    </source>
</evidence>
<dbReference type="Pfam" id="PF02881">
    <property type="entry name" value="SRP54_N"/>
    <property type="match status" value="1"/>
</dbReference>
<dbReference type="HOGENOM" id="CLU_009301_9_1_5"/>
<evidence type="ECO:0000259" key="12">
    <source>
        <dbReference type="PROSITE" id="PS00300"/>
    </source>
</evidence>
<dbReference type="GO" id="GO:0005525">
    <property type="term" value="F:GTP binding"/>
    <property type="evidence" value="ECO:0007669"/>
    <property type="project" value="UniProtKB-UniRule"/>
</dbReference>
<dbReference type="OrthoDB" id="9804720at2"/>
<evidence type="ECO:0000256" key="7">
    <source>
        <dbReference type="ARBA" id="ARBA00023170"/>
    </source>
</evidence>
<feature type="binding site" evidence="10">
    <location>
        <begin position="479"/>
        <end position="482"/>
    </location>
    <ligand>
        <name>GTP</name>
        <dbReference type="ChEBI" id="CHEBI:37565"/>
    </ligand>
</feature>
<dbReference type="SUPFAM" id="SSF52540">
    <property type="entry name" value="P-loop containing nucleoside triphosphate hydrolases"/>
    <property type="match status" value="1"/>
</dbReference>
<evidence type="ECO:0000256" key="8">
    <source>
        <dbReference type="ARBA" id="ARBA00048027"/>
    </source>
</evidence>
<dbReference type="InterPro" id="IPR042101">
    <property type="entry name" value="SRP54_N_sf"/>
</dbReference>
<dbReference type="InterPro" id="IPR013822">
    <property type="entry name" value="Signal_recog_particl_SRP54_hlx"/>
</dbReference>
<dbReference type="HAMAP" id="MF_00920">
    <property type="entry name" value="FtsY"/>
    <property type="match status" value="1"/>
</dbReference>
<feature type="region of interest" description="Disordered" evidence="11">
    <location>
        <begin position="131"/>
        <end position="150"/>
    </location>
</feature>
<keyword evidence="2 10" id="KW-0963">Cytoplasm</keyword>
<dbReference type="FunFam" id="1.20.120.140:FF:000002">
    <property type="entry name" value="Signal recognition particle receptor FtsY"/>
    <property type="match status" value="1"/>
</dbReference>
<comment type="subunit">
    <text evidence="10">Part of the signal recognition particle protein translocation system, which is composed of SRP and FtsY. SRP is a ribonucleoprotein composed of Ffh and a 4.5S RNA molecule.</text>
</comment>
<dbReference type="Proteomes" id="UP000002417">
    <property type="component" value="Chromosome"/>
</dbReference>
<dbReference type="InterPro" id="IPR027417">
    <property type="entry name" value="P-loop_NTPase"/>
</dbReference>
<dbReference type="PANTHER" id="PTHR43134:SF1">
    <property type="entry name" value="SIGNAL RECOGNITION PARTICLE RECEPTOR SUBUNIT ALPHA"/>
    <property type="match status" value="1"/>
</dbReference>
<dbReference type="InterPro" id="IPR036225">
    <property type="entry name" value="SRP/SRP_N"/>
</dbReference>
<dbReference type="SMART" id="SM00382">
    <property type="entry name" value="AAA"/>
    <property type="match status" value="1"/>
</dbReference>
<dbReference type="PROSITE" id="PS00300">
    <property type="entry name" value="SRP54"/>
    <property type="match status" value="1"/>
</dbReference>
<name>A7ICC8_XANP2</name>
<dbReference type="AlphaFoldDB" id="A7ICC8"/>
<comment type="function">
    <text evidence="9 10">Involved in targeting and insertion of nascent membrane proteins into the cytoplasmic membrane. Acts as a receptor for the complex formed by the signal recognition particle (SRP) and the ribosome-nascent chain (RNC). Interaction with SRP-RNC leads to the transfer of the RNC complex to the Sec translocase for insertion into the membrane, the hydrolysis of GTP by both Ffh and FtsY, and the dissociation of the SRP-FtsY complex into the individual components.</text>
</comment>
<evidence type="ECO:0000256" key="9">
    <source>
        <dbReference type="ARBA" id="ARBA00053570"/>
    </source>
</evidence>
<accession>A7ICC8</accession>
<dbReference type="GO" id="GO:0006614">
    <property type="term" value="P:SRP-dependent cotranslational protein targeting to membrane"/>
    <property type="evidence" value="ECO:0007669"/>
    <property type="project" value="InterPro"/>
</dbReference>
<protein>
    <recommendedName>
        <fullName evidence="10">Signal recognition particle receptor FtsY</fullName>
        <shortName evidence="10">SRP receptor</shortName>
        <ecNumber evidence="10">3.6.5.4</ecNumber>
    </recommendedName>
</protein>
<comment type="catalytic activity">
    <reaction evidence="8 10">
        <text>GTP + H2O = GDP + phosphate + H(+)</text>
        <dbReference type="Rhea" id="RHEA:19669"/>
        <dbReference type="ChEBI" id="CHEBI:15377"/>
        <dbReference type="ChEBI" id="CHEBI:15378"/>
        <dbReference type="ChEBI" id="CHEBI:37565"/>
        <dbReference type="ChEBI" id="CHEBI:43474"/>
        <dbReference type="ChEBI" id="CHEBI:58189"/>
        <dbReference type="EC" id="3.6.5.4"/>
    </reaction>
</comment>
<dbReference type="SMART" id="SM00963">
    <property type="entry name" value="SRP54_N"/>
    <property type="match status" value="1"/>
</dbReference>
<keyword evidence="5 10" id="KW-0342">GTP-binding</keyword>
<organism evidence="13 14">
    <name type="scientific">Xanthobacter autotrophicus (strain ATCC BAA-1158 / Py2)</name>
    <dbReference type="NCBI Taxonomy" id="78245"/>
    <lineage>
        <taxon>Bacteria</taxon>
        <taxon>Pseudomonadati</taxon>
        <taxon>Pseudomonadota</taxon>
        <taxon>Alphaproteobacteria</taxon>
        <taxon>Hyphomicrobiales</taxon>
        <taxon>Xanthobacteraceae</taxon>
        <taxon>Xanthobacter</taxon>
    </lineage>
</organism>
<evidence type="ECO:0000313" key="14">
    <source>
        <dbReference type="Proteomes" id="UP000002417"/>
    </source>
</evidence>
<dbReference type="EMBL" id="CP000781">
    <property type="protein sequence ID" value="ABS65671.1"/>
    <property type="molecule type" value="Genomic_DNA"/>
</dbReference>
<dbReference type="GO" id="GO:0005737">
    <property type="term" value="C:cytoplasm"/>
    <property type="evidence" value="ECO:0007669"/>
    <property type="project" value="UniProtKB-SubCell"/>
</dbReference>
<feature type="binding site" evidence="10">
    <location>
        <begin position="333"/>
        <end position="340"/>
    </location>
    <ligand>
        <name>GTP</name>
        <dbReference type="ChEBI" id="CHEBI:37565"/>
    </ligand>
</feature>
<evidence type="ECO:0000256" key="5">
    <source>
        <dbReference type="ARBA" id="ARBA00023134"/>
    </source>
</evidence>
<dbReference type="Gene3D" id="3.40.50.300">
    <property type="entry name" value="P-loop containing nucleotide triphosphate hydrolases"/>
    <property type="match status" value="1"/>
</dbReference>
<feature type="compositionally biased region" description="Low complexity" evidence="11">
    <location>
        <begin position="133"/>
        <end position="150"/>
    </location>
</feature>
<dbReference type="InterPro" id="IPR000897">
    <property type="entry name" value="SRP54_GTPase_dom"/>
</dbReference>
<feature type="region of interest" description="Disordered" evidence="11">
    <location>
        <begin position="1"/>
        <end position="89"/>
    </location>
</feature>
<dbReference type="GO" id="GO:0003924">
    <property type="term" value="F:GTPase activity"/>
    <property type="evidence" value="ECO:0007669"/>
    <property type="project" value="UniProtKB-UniRule"/>
</dbReference>
<gene>
    <name evidence="10" type="primary">ftsY</name>
    <name evidence="13" type="ordered locus">Xaut_0413</name>
</gene>
<evidence type="ECO:0000256" key="10">
    <source>
        <dbReference type="HAMAP-Rule" id="MF_00920"/>
    </source>
</evidence>
<evidence type="ECO:0000256" key="2">
    <source>
        <dbReference type="ARBA" id="ARBA00022490"/>
    </source>
</evidence>
<feature type="compositionally biased region" description="Low complexity" evidence="11">
    <location>
        <begin position="72"/>
        <end position="88"/>
    </location>
</feature>
<feature type="binding site" evidence="10">
    <location>
        <begin position="415"/>
        <end position="419"/>
    </location>
    <ligand>
        <name>GTP</name>
        <dbReference type="ChEBI" id="CHEBI:37565"/>
    </ligand>
</feature>
<sequence>MSDNDRNSPADAQKKKRGLWGWLKSGFEDPVPRFTHETPQEAGAPADEGREAAPAPSGDAAAVTGEASSTTPVPAAEVGPEAAPAPVAEVPPPVPVEVPVAPAGGPAFGAQIEQPPAPTVVPVPPAVAESTSEAVRVPMAEPEPEAPVAEAPPAIASESVEASAPAFEAPPEEAPVLEAPIVEAEPAPEVPPPAVEPALVDVPQQLPVEPEPVADGPAAEPQPAKKGFWSRLASGLARTASSLGQGITDLVSKRKLDADTLEELEDVLIRADLGVETSMRIVETVGKGRHDKMISPEEVKRLIAEEVERILIPVAQPLVVDTAHKPFVVLMVGVNGSGKTTTIGKLAAQWRTEGKKVVLAAGDTFRAAAIEQLKVWGTRTGATVIAREQGSDAAGVAHEAVVEARAAGADILMVDTAGRLQNRTELMAELEKVVRVIKKLEPSAPHAVLLVLDATVGQNALSQVEAFTRIAGVTGMVMTKLDGTARGGILVAIAAKHKLPVHLIGVGEAAEDLQPFAARDFARAIAGLN</sequence>
<comment type="subcellular location">
    <subcellularLocation>
        <location evidence="10">Cell inner membrane</location>
        <topology evidence="10">Peripheral membrane protein</topology>
        <orientation evidence="10">Cytoplasmic side</orientation>
    </subcellularLocation>
    <subcellularLocation>
        <location evidence="10">Cytoplasm</location>
    </subcellularLocation>
</comment>
<reference evidence="13 14" key="1">
    <citation type="submission" date="2007-07" db="EMBL/GenBank/DDBJ databases">
        <title>Complete sequence of chromosome of Xanthobacter autotrophicus Py2.</title>
        <authorList>
            <consortium name="US DOE Joint Genome Institute"/>
            <person name="Copeland A."/>
            <person name="Lucas S."/>
            <person name="Lapidus A."/>
            <person name="Barry K."/>
            <person name="Glavina del Rio T."/>
            <person name="Hammon N."/>
            <person name="Israni S."/>
            <person name="Dalin E."/>
            <person name="Tice H."/>
            <person name="Pitluck S."/>
            <person name="Sims D."/>
            <person name="Brettin T."/>
            <person name="Bruce D."/>
            <person name="Detter J.C."/>
            <person name="Han C."/>
            <person name="Tapia R."/>
            <person name="Brainard J."/>
            <person name="Schmutz J."/>
            <person name="Larimer F."/>
            <person name="Land M."/>
            <person name="Hauser L."/>
            <person name="Kyrpides N."/>
            <person name="Kim E."/>
            <person name="Ensigns S.A."/>
            <person name="Richardson P."/>
        </authorList>
    </citation>
    <scope>NUCLEOTIDE SEQUENCE [LARGE SCALE GENOMIC DNA]</scope>
    <source>
        <strain evidence="14">ATCC BAA-1158 / Py2</strain>
    </source>
</reference>
<dbReference type="InterPro" id="IPR003593">
    <property type="entry name" value="AAA+_ATPase"/>
</dbReference>
<dbReference type="Gene3D" id="1.20.120.140">
    <property type="entry name" value="Signal recognition particle SRP54, nucleotide-binding domain"/>
    <property type="match status" value="1"/>
</dbReference>
<feature type="domain" description="SRP54-type proteins GTP-binding" evidence="12">
    <location>
        <begin position="500"/>
        <end position="513"/>
    </location>
</feature>
<evidence type="ECO:0000256" key="11">
    <source>
        <dbReference type="SAM" id="MobiDB-lite"/>
    </source>
</evidence>
<evidence type="ECO:0000256" key="3">
    <source>
        <dbReference type="ARBA" id="ARBA00022741"/>
    </source>
</evidence>
<dbReference type="NCBIfam" id="TIGR00064">
    <property type="entry name" value="ftsY"/>
    <property type="match status" value="1"/>
</dbReference>
<evidence type="ECO:0000256" key="6">
    <source>
        <dbReference type="ARBA" id="ARBA00023136"/>
    </source>
</evidence>
<evidence type="ECO:0000256" key="1">
    <source>
        <dbReference type="ARBA" id="ARBA00022475"/>
    </source>
</evidence>
<dbReference type="InterPro" id="IPR004390">
    <property type="entry name" value="SR_rcpt_FtsY"/>
</dbReference>
<dbReference type="SUPFAM" id="SSF47364">
    <property type="entry name" value="Domain of the SRP/SRP receptor G-proteins"/>
    <property type="match status" value="1"/>
</dbReference>
<keyword evidence="1 10" id="KW-1003">Cell membrane</keyword>
<keyword evidence="6 10" id="KW-0472">Membrane</keyword>
<proteinExistence type="inferred from homology"/>
<keyword evidence="14" id="KW-1185">Reference proteome</keyword>
<feature type="compositionally biased region" description="Low complexity" evidence="11">
    <location>
        <begin position="52"/>
        <end position="62"/>
    </location>
</feature>
<evidence type="ECO:0000313" key="13">
    <source>
        <dbReference type="EMBL" id="ABS65671.1"/>
    </source>
</evidence>
<keyword evidence="10" id="KW-0997">Cell inner membrane</keyword>